<feature type="domain" description="ABC3 transporter permease C-terminal" evidence="7">
    <location>
        <begin position="715"/>
        <end position="823"/>
    </location>
</feature>
<feature type="transmembrane region" description="Helical" evidence="6">
    <location>
        <begin position="763"/>
        <end position="786"/>
    </location>
</feature>
<evidence type="ECO:0000259" key="7">
    <source>
        <dbReference type="Pfam" id="PF02687"/>
    </source>
</evidence>
<feature type="domain" description="ABC3 transporter permease C-terminal" evidence="7">
    <location>
        <begin position="264"/>
        <end position="372"/>
    </location>
</feature>
<dbReference type="RefSeq" id="WP_350403618.1">
    <property type="nucleotide sequence ID" value="NZ_CP158490.1"/>
</dbReference>
<keyword evidence="2" id="KW-1003">Cell membrane</keyword>
<comment type="subcellular location">
    <subcellularLocation>
        <location evidence="1">Cell membrane</location>
        <topology evidence="1">Multi-pass membrane protein</topology>
    </subcellularLocation>
</comment>
<evidence type="ECO:0000256" key="2">
    <source>
        <dbReference type="ARBA" id="ARBA00022475"/>
    </source>
</evidence>
<reference evidence="8" key="1">
    <citation type="submission" date="2024-06" db="EMBL/GenBank/DDBJ databases">
        <authorList>
            <person name="Wu L."/>
        </authorList>
    </citation>
    <scope>NUCLEOTIDE SEQUENCE</scope>
    <source>
        <strain evidence="8">W17</strain>
    </source>
</reference>
<dbReference type="Pfam" id="PF02687">
    <property type="entry name" value="FtsX"/>
    <property type="match status" value="2"/>
</dbReference>
<proteinExistence type="predicted"/>
<gene>
    <name evidence="8" type="ORF">ABCR88_23570</name>
</gene>
<organism evidence="8">
    <name type="scientific">Pseudomonas sp. W17</name>
    <dbReference type="NCBI Taxonomy" id="3144407"/>
    <lineage>
        <taxon>Bacteria</taxon>
        <taxon>Pseudomonadati</taxon>
        <taxon>Pseudomonadota</taxon>
        <taxon>Gammaproteobacteria</taxon>
        <taxon>Pseudomonadales</taxon>
        <taxon>Pseudomonadaceae</taxon>
        <taxon>Pseudomonas</taxon>
    </lineage>
</organism>
<evidence type="ECO:0000256" key="3">
    <source>
        <dbReference type="ARBA" id="ARBA00022692"/>
    </source>
</evidence>
<dbReference type="PANTHER" id="PTHR30287">
    <property type="entry name" value="MEMBRANE COMPONENT OF PREDICTED ABC SUPERFAMILY METABOLITE UPTAKE TRANSPORTER"/>
    <property type="match status" value="1"/>
</dbReference>
<dbReference type="GO" id="GO:0005886">
    <property type="term" value="C:plasma membrane"/>
    <property type="evidence" value="ECO:0007669"/>
    <property type="project" value="UniProtKB-SubCell"/>
</dbReference>
<sequence length="834" mass="89388">MARLPLPRLFSLAVRQLLRDARAGELRVLFFALLVAVAASTAIGYFGARLNGAMLLRATEFLGADLLLEGSSPARPEQLDSGLKLGLDHARIVEFSSVIATDNAIQLSSIKAVDEAYPLRGQLKSAAAPYGVEEPGGGPAPGDAWVEPRLLTALDLKIGDSIDVGMKTLRLARVLTYEPDRAGNFYSLTPRVLINLQDLQATGVVQPGSRVSFKELWRGPAPALEAYRHQIKPALAANQRLQDARDGNQQIGGALGKAERYLNMASLVAVLLSGVAVALSANRFAARRFDASALLRCLGLSRRETMLLFSVQLGVLGLLASLSGALLGWLAQLGLFYLLHDLLPNDVPPGGLLPAIAGIGTGLVALAGFALPPLAALGRVPPLRVLRRDLLPIPSSTWMIYGAALLALGLIMWRLSLDLVLTFALLGGGLLAALVLGGLLLLLLQSLRRLLARAALPWRLGLGQLLRHPLAAAGQSLAFGLILLSMALIALLRGELLDTWQNQLPKNAPNYFALNILPAEKQAFSERLVQLSAPSAPLYPVVPGRLVSINGEPVREIVSKDSSGDRAIQRDLSLTWAADLPSGNSIIEGSWWSAQPDDGLPGVSVEAKVAQSLKLKLGDHLTFTVAGANREARVTSLRSINWDNFQPNFFMIFQPGTLKDLPATYLTSFYLSPGHDQQIVELSRAFPAVTIIQVEALLEQLRSILAQVTLAVEYVLLFVLAAGMAVLFSGLQATLDERIRQGALLRALGAERQLLVKARRIEFGLLGAVSGLLAALGCELVSLVLYRFAFDLPWHPHPWLLLLPLVGALLVGGAGVFGTRRALNASPLNVLREG</sequence>
<feature type="transmembrane region" description="Helical" evidence="6">
    <location>
        <begin position="421"/>
        <end position="444"/>
    </location>
</feature>
<protein>
    <submittedName>
        <fullName evidence="8">ABC transporter permease</fullName>
    </submittedName>
</protein>
<dbReference type="PANTHER" id="PTHR30287:SF1">
    <property type="entry name" value="INNER MEMBRANE PROTEIN"/>
    <property type="match status" value="1"/>
</dbReference>
<feature type="transmembrane region" description="Helical" evidence="6">
    <location>
        <begin position="798"/>
        <end position="818"/>
    </location>
</feature>
<evidence type="ECO:0000256" key="1">
    <source>
        <dbReference type="ARBA" id="ARBA00004651"/>
    </source>
</evidence>
<feature type="transmembrane region" description="Helical" evidence="6">
    <location>
        <begin position="351"/>
        <end position="377"/>
    </location>
</feature>
<feature type="transmembrane region" description="Helical" evidence="6">
    <location>
        <begin position="306"/>
        <end position="331"/>
    </location>
</feature>
<feature type="transmembrane region" description="Helical" evidence="6">
    <location>
        <begin position="465"/>
        <end position="492"/>
    </location>
</feature>
<evidence type="ECO:0000256" key="4">
    <source>
        <dbReference type="ARBA" id="ARBA00022989"/>
    </source>
</evidence>
<accession>A0AAU7WPE2</accession>
<dbReference type="InterPro" id="IPR038766">
    <property type="entry name" value="Membrane_comp_ABC_pdt"/>
</dbReference>
<keyword evidence="5 6" id="KW-0472">Membrane</keyword>
<keyword evidence="3 6" id="KW-0812">Transmembrane</keyword>
<feature type="transmembrane region" description="Helical" evidence="6">
    <location>
        <begin position="398"/>
        <end position="415"/>
    </location>
</feature>
<feature type="transmembrane region" description="Helical" evidence="6">
    <location>
        <begin position="711"/>
        <end position="731"/>
    </location>
</feature>
<dbReference type="AlphaFoldDB" id="A0AAU7WPE2"/>
<dbReference type="InterPro" id="IPR003838">
    <property type="entry name" value="ABC3_permease_C"/>
</dbReference>
<dbReference type="EMBL" id="CP158490">
    <property type="protein sequence ID" value="XBY22463.1"/>
    <property type="molecule type" value="Genomic_DNA"/>
</dbReference>
<feature type="transmembrane region" description="Helical" evidence="6">
    <location>
        <begin position="28"/>
        <end position="48"/>
    </location>
</feature>
<keyword evidence="4 6" id="KW-1133">Transmembrane helix</keyword>
<evidence type="ECO:0000256" key="6">
    <source>
        <dbReference type="SAM" id="Phobius"/>
    </source>
</evidence>
<evidence type="ECO:0000313" key="8">
    <source>
        <dbReference type="EMBL" id="XBY22463.1"/>
    </source>
</evidence>
<feature type="transmembrane region" description="Helical" evidence="6">
    <location>
        <begin position="264"/>
        <end position="285"/>
    </location>
</feature>
<name>A0AAU7WPE2_9PSED</name>
<evidence type="ECO:0000256" key="5">
    <source>
        <dbReference type="ARBA" id="ARBA00023136"/>
    </source>
</evidence>